<keyword evidence="4" id="KW-1185">Reference proteome</keyword>
<feature type="region of interest" description="Disordered" evidence="1">
    <location>
        <begin position="524"/>
        <end position="646"/>
    </location>
</feature>
<dbReference type="EMBL" id="JBCNJP010000003">
    <property type="protein sequence ID" value="KAK9079802.1"/>
    <property type="molecule type" value="Genomic_DNA"/>
</dbReference>
<dbReference type="Pfam" id="PF01426">
    <property type="entry name" value="BAH"/>
    <property type="match status" value="1"/>
</dbReference>
<feature type="compositionally biased region" description="Basic and acidic residues" evidence="1">
    <location>
        <begin position="619"/>
        <end position="630"/>
    </location>
</feature>
<evidence type="ECO:0000313" key="3">
    <source>
        <dbReference type="EMBL" id="KAK9079802.1"/>
    </source>
</evidence>
<dbReference type="PROSITE" id="PS51038">
    <property type="entry name" value="BAH"/>
    <property type="match status" value="1"/>
</dbReference>
<dbReference type="Gene3D" id="2.30.30.490">
    <property type="match status" value="1"/>
</dbReference>
<feature type="compositionally biased region" description="Basic and acidic residues" evidence="1">
    <location>
        <begin position="236"/>
        <end position="257"/>
    </location>
</feature>
<evidence type="ECO:0000259" key="2">
    <source>
        <dbReference type="PROSITE" id="PS51038"/>
    </source>
</evidence>
<dbReference type="InterPro" id="IPR001025">
    <property type="entry name" value="BAH_dom"/>
</dbReference>
<feature type="domain" description="BAH" evidence="2">
    <location>
        <begin position="38"/>
        <end position="163"/>
    </location>
</feature>
<feature type="compositionally biased region" description="Polar residues" evidence="1">
    <location>
        <begin position="357"/>
        <end position="372"/>
    </location>
</feature>
<dbReference type="AlphaFoldDB" id="A0AAP0DW91"/>
<dbReference type="GO" id="GO:0003682">
    <property type="term" value="F:chromatin binding"/>
    <property type="evidence" value="ECO:0007669"/>
    <property type="project" value="InterPro"/>
</dbReference>
<protein>
    <recommendedName>
        <fullName evidence="2">BAH domain-containing protein</fullName>
    </recommendedName>
</protein>
<feature type="compositionally biased region" description="Basic and acidic residues" evidence="1">
    <location>
        <begin position="390"/>
        <end position="413"/>
    </location>
</feature>
<evidence type="ECO:0000256" key="1">
    <source>
        <dbReference type="SAM" id="MobiDB-lite"/>
    </source>
</evidence>
<dbReference type="PANTHER" id="PTHR47073">
    <property type="entry name" value="PROTEIN ANTI-SILENCING 1"/>
    <property type="match status" value="1"/>
</dbReference>
<feature type="compositionally biased region" description="Basic and acidic residues" evidence="1">
    <location>
        <begin position="550"/>
        <end position="575"/>
    </location>
</feature>
<feature type="compositionally biased region" description="Polar residues" evidence="1">
    <location>
        <begin position="469"/>
        <end position="489"/>
    </location>
</feature>
<dbReference type="GO" id="GO:0003723">
    <property type="term" value="F:RNA binding"/>
    <property type="evidence" value="ECO:0007669"/>
    <property type="project" value="TreeGrafter"/>
</dbReference>
<name>A0AAP0DW91_9ASTR</name>
<comment type="caution">
    <text evidence="3">The sequence shown here is derived from an EMBL/GenBank/DDBJ whole genome shotgun (WGS) entry which is preliminary data.</text>
</comment>
<organism evidence="3 4">
    <name type="scientific">Deinandra increscens subsp. villosa</name>
    <dbReference type="NCBI Taxonomy" id="3103831"/>
    <lineage>
        <taxon>Eukaryota</taxon>
        <taxon>Viridiplantae</taxon>
        <taxon>Streptophyta</taxon>
        <taxon>Embryophyta</taxon>
        <taxon>Tracheophyta</taxon>
        <taxon>Spermatophyta</taxon>
        <taxon>Magnoliopsida</taxon>
        <taxon>eudicotyledons</taxon>
        <taxon>Gunneridae</taxon>
        <taxon>Pentapetalae</taxon>
        <taxon>asterids</taxon>
        <taxon>campanulids</taxon>
        <taxon>Asterales</taxon>
        <taxon>Asteraceae</taxon>
        <taxon>Asteroideae</taxon>
        <taxon>Heliantheae alliance</taxon>
        <taxon>Madieae</taxon>
        <taxon>Madiinae</taxon>
        <taxon>Deinandra</taxon>
    </lineage>
</organism>
<dbReference type="PANTHER" id="PTHR47073:SF2">
    <property type="entry name" value="PROTEIN ANTI-SILENCING 1"/>
    <property type="match status" value="1"/>
</dbReference>
<proteinExistence type="predicted"/>
<feature type="compositionally biased region" description="Polar residues" evidence="1">
    <location>
        <begin position="418"/>
        <end position="438"/>
    </location>
</feature>
<feature type="compositionally biased region" description="Low complexity" evidence="1">
    <location>
        <begin position="632"/>
        <end position="641"/>
    </location>
</feature>
<feature type="compositionally biased region" description="Basic and acidic residues" evidence="1">
    <location>
        <begin position="264"/>
        <end position="283"/>
    </location>
</feature>
<reference evidence="3 4" key="1">
    <citation type="submission" date="2024-04" db="EMBL/GenBank/DDBJ databases">
        <title>The reference genome of an endangered Asteraceae, Deinandra increscens subsp. villosa, native to the Central Coast of California.</title>
        <authorList>
            <person name="Guilliams M."/>
            <person name="Hasenstab-Lehman K."/>
            <person name="Meyer R."/>
            <person name="Mcevoy S."/>
        </authorList>
    </citation>
    <scope>NUCLEOTIDE SEQUENCE [LARGE SCALE GENOMIC DNA]</scope>
    <source>
        <tissue evidence="3">Leaf</tissue>
    </source>
</reference>
<evidence type="ECO:0000313" key="4">
    <source>
        <dbReference type="Proteomes" id="UP001408789"/>
    </source>
</evidence>
<gene>
    <name evidence="3" type="ORF">SSX86_001475</name>
</gene>
<dbReference type="InterPro" id="IPR043151">
    <property type="entry name" value="BAH_sf"/>
</dbReference>
<dbReference type="Proteomes" id="UP001408789">
    <property type="component" value="Unassembled WGS sequence"/>
</dbReference>
<sequence length="853" mass="94976">MEKVNEDASLEFKWLKKRGVGGKNKEVQFYESFIYDGVKYKLYDCVYMYKDGLQYPYIGKLTKIWERSGKLKKVKVHWFFLPGEISQWLGETEILENEILFASGEGPGLADINPLEAIAGPCNVVCISKDSRNSQPSDEELKAADFIFYRTFDVGSCTIMDKMDDKVGGLEIEYIFNREEGEKVIPISDTCDTKEEDADPIISSKAQKILTNTAPNMLKEDAKGGPLDNGIPNLMERNEESTSHERPVKKIKSDKGVEAGVCGSEKKKDLPSMKPKADNDEMKVSIVPVEKVENERNKTPIGSNKLHDQPSKKINSDVKKQPQEKPVQPKVVQDSEKSTVDSKSKQEEKLPAVVNGLKTSETSGTKENQMNGKISGKVTDQLGGKKLKRSRDDGSFKVPDDKKIDNDIKEKDLVANSADGTNLKTSETSGTTINQKNGKISGKVTNDLEGKKSKRTSDDGFSKVPANNGLKTSETSGTKENQMNGTISGKVTDELGGKKLKRSRDDGSFKVPADKKIDIDIKEKDLVAHSADGTNLKTSETTSGTTINQKNDKISGKVTDDLEGKKPKRTSDDGCSKVPTNKNIDVSMNGKDLVAKSELSKGKSKSGNLDSLGNTNNMEAKEEQSDEKKNKISMNKSSKVSALSTDKDKKNKYQEFVVTRKPKPESSTWFTLAPWEDRLNTAYNQGTAILLHNLRPDYTSEDVEDIIWHAFNKEDCDAKILQRTAVSSPHYKQALVLLKTKEAAQRILAELDAECLMLSDDRPLVATPCPPVSTKKNPTFFGHLAVDKARIQNQREDEAVSTSHFSQPNTIEYDMAMEWCLEQIRSEKHWAKLHKQQGLKLQKLRKELKQKPA</sequence>
<feature type="compositionally biased region" description="Basic and acidic residues" evidence="1">
    <location>
        <begin position="491"/>
        <end position="511"/>
    </location>
</feature>
<accession>A0AAP0DW91</accession>
<feature type="region of interest" description="Disordered" evidence="1">
    <location>
        <begin position="217"/>
        <end position="511"/>
    </location>
</feature>
<dbReference type="FunFam" id="2.30.30.490:FF:000017">
    <property type="entry name" value="Bromo-adjacent homology (BAH) domain-containing protein"/>
    <property type="match status" value="1"/>
</dbReference>
<feature type="compositionally biased region" description="Basic and acidic residues" evidence="1">
    <location>
        <begin position="333"/>
        <end position="350"/>
    </location>
</feature>
<feature type="compositionally biased region" description="Polar residues" evidence="1">
    <location>
        <begin position="532"/>
        <end position="549"/>
    </location>
</feature>
<feature type="compositionally biased region" description="Basic and acidic residues" evidence="1">
    <location>
        <begin position="446"/>
        <end position="461"/>
    </location>
</feature>
<feature type="compositionally biased region" description="Basic and acidic residues" evidence="1">
    <location>
        <begin position="305"/>
        <end position="323"/>
    </location>
</feature>